<dbReference type="STRING" id="698492.A0A0E9NAF9"/>
<dbReference type="GO" id="GO:0006363">
    <property type="term" value="P:termination of RNA polymerase I transcription"/>
    <property type="evidence" value="ECO:0007669"/>
    <property type="project" value="TreeGrafter"/>
</dbReference>
<evidence type="ECO:0000256" key="4">
    <source>
        <dbReference type="ARBA" id="ARBA00022478"/>
    </source>
</evidence>
<evidence type="ECO:0000313" key="14">
    <source>
        <dbReference type="Proteomes" id="UP000033140"/>
    </source>
</evidence>
<keyword evidence="4" id="KW-0240">DNA-directed RNA polymerase</keyword>
<organism evidence="13 14">
    <name type="scientific">Saitoella complicata (strain BCRC 22490 / CBS 7301 / JCM 7358 / NBRC 10748 / NRRL Y-17804)</name>
    <dbReference type="NCBI Taxonomy" id="698492"/>
    <lineage>
        <taxon>Eukaryota</taxon>
        <taxon>Fungi</taxon>
        <taxon>Dikarya</taxon>
        <taxon>Ascomycota</taxon>
        <taxon>Taphrinomycotina</taxon>
        <taxon>Taphrinomycotina incertae sedis</taxon>
        <taxon>Saitoella</taxon>
    </lineage>
</organism>
<evidence type="ECO:0000259" key="12">
    <source>
        <dbReference type="PROSITE" id="PS51133"/>
    </source>
</evidence>
<evidence type="ECO:0000256" key="7">
    <source>
        <dbReference type="ARBA" id="ARBA00022833"/>
    </source>
</evidence>
<dbReference type="EMBL" id="BACD03000006">
    <property type="protein sequence ID" value="GAO46824.1"/>
    <property type="molecule type" value="Genomic_DNA"/>
</dbReference>
<evidence type="ECO:0000256" key="9">
    <source>
        <dbReference type="ARBA" id="ARBA00023242"/>
    </source>
</evidence>
<evidence type="ECO:0000256" key="3">
    <source>
        <dbReference type="ARBA" id="ARBA00018784"/>
    </source>
</evidence>
<dbReference type="Gene3D" id="2.20.25.10">
    <property type="match status" value="1"/>
</dbReference>
<dbReference type="PANTHER" id="PTHR11239:SF14">
    <property type="entry name" value="DNA-DIRECTED RNA POLYMERASE I SUBUNIT RPA12"/>
    <property type="match status" value="1"/>
</dbReference>
<feature type="domain" description="TFIIS-type" evidence="12">
    <location>
        <begin position="79"/>
        <end position="124"/>
    </location>
</feature>
<dbReference type="SMART" id="SM00440">
    <property type="entry name" value="ZnF_C2C2"/>
    <property type="match status" value="1"/>
</dbReference>
<dbReference type="PANTHER" id="PTHR11239">
    <property type="entry name" value="DNA-DIRECTED RNA POLYMERASE"/>
    <property type="match status" value="1"/>
</dbReference>
<dbReference type="GO" id="GO:0005736">
    <property type="term" value="C:RNA polymerase I complex"/>
    <property type="evidence" value="ECO:0007669"/>
    <property type="project" value="TreeGrafter"/>
</dbReference>
<dbReference type="GO" id="GO:0003899">
    <property type="term" value="F:DNA-directed RNA polymerase activity"/>
    <property type="evidence" value="ECO:0007669"/>
    <property type="project" value="InterPro"/>
</dbReference>
<comment type="subcellular location">
    <subcellularLocation>
        <location evidence="1">Nucleus</location>
        <location evidence="1">Nucleolus</location>
    </subcellularLocation>
</comment>
<dbReference type="GO" id="GO:0003676">
    <property type="term" value="F:nucleic acid binding"/>
    <property type="evidence" value="ECO:0007669"/>
    <property type="project" value="InterPro"/>
</dbReference>
<reference evidence="13 14" key="1">
    <citation type="journal article" date="2011" name="J. Gen. Appl. Microbiol.">
        <title>Draft genome sequencing of the enigmatic yeast Saitoella complicata.</title>
        <authorList>
            <person name="Nishida H."/>
            <person name="Hamamoto M."/>
            <person name="Sugiyama J."/>
        </authorList>
    </citation>
    <scope>NUCLEOTIDE SEQUENCE [LARGE SCALE GENOMIC DNA]</scope>
    <source>
        <strain evidence="13 14">NRRL Y-17804</strain>
    </source>
</reference>
<keyword evidence="8" id="KW-0804">Transcription</keyword>
<keyword evidence="6 10" id="KW-0863">Zinc-finger</keyword>
<evidence type="ECO:0000256" key="1">
    <source>
        <dbReference type="ARBA" id="ARBA00004604"/>
    </source>
</evidence>
<evidence type="ECO:0000256" key="11">
    <source>
        <dbReference type="SAM" id="MobiDB-lite"/>
    </source>
</evidence>
<evidence type="ECO:0000256" key="2">
    <source>
        <dbReference type="ARBA" id="ARBA00008925"/>
    </source>
</evidence>
<proteinExistence type="inferred from homology"/>
<dbReference type="GO" id="GO:0008270">
    <property type="term" value="F:zinc ion binding"/>
    <property type="evidence" value="ECO:0007669"/>
    <property type="project" value="UniProtKB-KW"/>
</dbReference>
<sequence>MSIVGGLIFCQDCGNLLDSSSSDAFIVCNQCGASLSTSALSNLEVRTHSSPTAFPSALRQKQSLVQGLQTQEQEEAAVIEEKCPNCGNEEMTFHTLQLRSADEGATVFYNWLLQLVELEGHHTKGGVIGNVEKGTGSILPISRWPRLRGSTYRRMQKVHAILSTEKSPKDENQKPKTKSKERTRALFFV</sequence>
<dbReference type="InterPro" id="IPR034004">
    <property type="entry name" value="Zn_ribbon_RPA12_C"/>
</dbReference>
<keyword evidence="14" id="KW-1185">Reference proteome</keyword>
<keyword evidence="9" id="KW-0539">Nucleus</keyword>
<keyword evidence="7" id="KW-0862">Zinc</keyword>
<evidence type="ECO:0000313" key="13">
    <source>
        <dbReference type="EMBL" id="GAO46824.1"/>
    </source>
</evidence>
<dbReference type="Pfam" id="PF01096">
    <property type="entry name" value="Zn_ribbon_TFIIS"/>
    <property type="match status" value="1"/>
</dbReference>
<keyword evidence="5" id="KW-0479">Metal-binding</keyword>
<feature type="region of interest" description="Disordered" evidence="11">
    <location>
        <begin position="164"/>
        <end position="183"/>
    </location>
</feature>
<feature type="compositionally biased region" description="Basic and acidic residues" evidence="11">
    <location>
        <begin position="166"/>
        <end position="183"/>
    </location>
</feature>
<dbReference type="InterPro" id="IPR019761">
    <property type="entry name" value="DNA-dir_RNA_pol-M_15_CS"/>
</dbReference>
<dbReference type="InterPro" id="IPR001222">
    <property type="entry name" value="Znf_TFIIS"/>
</dbReference>
<dbReference type="PROSITE" id="PS51133">
    <property type="entry name" value="ZF_TFIIS_2"/>
    <property type="match status" value="1"/>
</dbReference>
<evidence type="ECO:0000256" key="5">
    <source>
        <dbReference type="ARBA" id="ARBA00022723"/>
    </source>
</evidence>
<dbReference type="SUPFAM" id="SSF57783">
    <property type="entry name" value="Zinc beta-ribbon"/>
    <property type="match status" value="1"/>
</dbReference>
<comment type="similarity">
    <text evidence="2">Belongs to the archaeal RpoM/eukaryotic RPA12/RPB9/RPC11 RNA polymerase family.</text>
</comment>
<reference evidence="13 14" key="3">
    <citation type="journal article" date="2015" name="Genome Announc.">
        <title>Draft Genome Sequence of the Archiascomycetous Yeast Saitoella complicata.</title>
        <authorList>
            <person name="Yamauchi K."/>
            <person name="Kondo S."/>
            <person name="Hamamoto M."/>
            <person name="Takahashi Y."/>
            <person name="Ogura Y."/>
            <person name="Hayashi T."/>
            <person name="Nishida H."/>
        </authorList>
    </citation>
    <scope>NUCLEOTIDE SEQUENCE [LARGE SCALE GENOMIC DNA]</scope>
    <source>
        <strain evidence="13 14">NRRL Y-17804</strain>
    </source>
</reference>
<dbReference type="PROSITE" id="PS01030">
    <property type="entry name" value="RNA_POL_M_15KD"/>
    <property type="match status" value="1"/>
</dbReference>
<accession>A0A0E9NAF9</accession>
<evidence type="ECO:0000256" key="10">
    <source>
        <dbReference type="PROSITE-ProRule" id="PRU00472"/>
    </source>
</evidence>
<dbReference type="InterPro" id="IPR012164">
    <property type="entry name" value="Rpa12/Rpb9/Rpc10/TFS"/>
</dbReference>
<gene>
    <name evidence="13" type="ORF">G7K_1042-t1</name>
</gene>
<dbReference type="CDD" id="cd10507">
    <property type="entry name" value="Zn-ribbon_RPA12"/>
    <property type="match status" value="1"/>
</dbReference>
<dbReference type="AlphaFoldDB" id="A0A0E9NAF9"/>
<name>A0A0E9NAF9_SAICN</name>
<evidence type="ECO:0000256" key="8">
    <source>
        <dbReference type="ARBA" id="ARBA00023163"/>
    </source>
</evidence>
<evidence type="ECO:0000256" key="6">
    <source>
        <dbReference type="ARBA" id="ARBA00022771"/>
    </source>
</evidence>
<reference evidence="13 14" key="2">
    <citation type="journal article" date="2014" name="J. Gen. Appl. Microbiol.">
        <title>The early diverging ascomycetous budding yeast Saitoella complicata has three histone deacetylases belonging to the Clr6, Hos2, and Rpd3 lineages.</title>
        <authorList>
            <person name="Nishida H."/>
            <person name="Matsumoto T."/>
            <person name="Kondo S."/>
            <person name="Hamamoto M."/>
            <person name="Yoshikawa H."/>
        </authorList>
    </citation>
    <scope>NUCLEOTIDE SEQUENCE [LARGE SCALE GENOMIC DNA]</scope>
    <source>
        <strain evidence="13 14">NRRL Y-17804</strain>
    </source>
</reference>
<comment type="caution">
    <text evidence="13">The sequence shown here is derived from an EMBL/GenBank/DDBJ whole genome shotgun (WGS) entry which is preliminary data.</text>
</comment>
<protein>
    <recommendedName>
        <fullName evidence="3">DNA-directed RNA polymerase I subunit RPA12</fullName>
    </recommendedName>
</protein>
<dbReference type="Proteomes" id="UP000033140">
    <property type="component" value="Unassembled WGS sequence"/>
</dbReference>